<dbReference type="EMBL" id="CP002083">
    <property type="protein sequence ID" value="ADJ23152.1"/>
    <property type="molecule type" value="Genomic_DNA"/>
</dbReference>
<dbReference type="Pfam" id="PF13193">
    <property type="entry name" value="AMP-binding_C"/>
    <property type="match status" value="2"/>
</dbReference>
<dbReference type="FunFam" id="3.40.50.980:FF:000001">
    <property type="entry name" value="Non-ribosomal peptide synthetase"/>
    <property type="match status" value="2"/>
</dbReference>
<accession>D8JX16</accession>
<dbReference type="InterPro" id="IPR010071">
    <property type="entry name" value="AA_adenyl_dom"/>
</dbReference>
<dbReference type="SUPFAM" id="SSF47336">
    <property type="entry name" value="ACP-like"/>
    <property type="match status" value="2"/>
</dbReference>
<dbReference type="NCBIfam" id="NF003417">
    <property type="entry name" value="PRK04813.1"/>
    <property type="match status" value="2"/>
</dbReference>
<dbReference type="GO" id="GO:0043041">
    <property type="term" value="P:amino acid activation for nonribosomal peptide biosynthetic process"/>
    <property type="evidence" value="ECO:0007669"/>
    <property type="project" value="TreeGrafter"/>
</dbReference>
<dbReference type="SUPFAM" id="SSF52777">
    <property type="entry name" value="CoA-dependent acyltransferases"/>
    <property type="match status" value="4"/>
</dbReference>
<dbReference type="eggNOG" id="COG1020">
    <property type="taxonomic scope" value="Bacteria"/>
</dbReference>
<proteinExistence type="predicted"/>
<dbReference type="Proteomes" id="UP000002033">
    <property type="component" value="Chromosome"/>
</dbReference>
<dbReference type="PROSITE" id="PS00455">
    <property type="entry name" value="AMP_BINDING"/>
    <property type="match status" value="2"/>
</dbReference>
<dbReference type="Gene3D" id="1.10.1200.10">
    <property type="entry name" value="ACP-like"/>
    <property type="match status" value="2"/>
</dbReference>
<feature type="domain" description="Carrier" evidence="5">
    <location>
        <begin position="2032"/>
        <end position="2109"/>
    </location>
</feature>
<dbReference type="Pfam" id="PF00550">
    <property type="entry name" value="PP-binding"/>
    <property type="match status" value="2"/>
</dbReference>
<dbReference type="Gene3D" id="3.30.300.30">
    <property type="match status" value="2"/>
</dbReference>
<dbReference type="Gene3D" id="3.30.559.10">
    <property type="entry name" value="Chloramphenicol acetyltransferase-like domain"/>
    <property type="match status" value="2"/>
</dbReference>
<dbReference type="Gene3D" id="3.30.559.30">
    <property type="entry name" value="Nonribosomal peptide synthetase, condensation domain"/>
    <property type="match status" value="2"/>
</dbReference>
<gene>
    <name evidence="6" type="ordered locus">Hden_1340</name>
</gene>
<dbReference type="GO" id="GO:0044550">
    <property type="term" value="P:secondary metabolite biosynthetic process"/>
    <property type="evidence" value="ECO:0007669"/>
    <property type="project" value="UniProtKB-ARBA"/>
</dbReference>
<evidence type="ECO:0000259" key="5">
    <source>
        <dbReference type="PROSITE" id="PS50075"/>
    </source>
</evidence>
<keyword evidence="3" id="KW-0597">Phosphoprotein</keyword>
<keyword evidence="7" id="KW-1185">Reference proteome</keyword>
<dbReference type="InterPro" id="IPR006162">
    <property type="entry name" value="Ppantetheine_attach_site"/>
</dbReference>
<reference evidence="7" key="1">
    <citation type="journal article" date="2011" name="J. Bacteriol.">
        <title>Genome sequences of eight morphologically diverse alphaproteobacteria.</title>
        <authorList>
            <consortium name="US DOE Joint Genome Institute"/>
            <person name="Brown P.J."/>
            <person name="Kysela D.T."/>
            <person name="Buechlein A."/>
            <person name="Hemmerich C."/>
            <person name="Brun Y.V."/>
        </authorList>
    </citation>
    <scope>NUCLEOTIDE SEQUENCE [LARGE SCALE GENOMIC DNA]</scope>
    <source>
        <strain evidence="7">ATCC 51888 / DSM 1869 / NCIB 11706 / TK 0415</strain>
    </source>
</reference>
<dbReference type="InterPro" id="IPR000873">
    <property type="entry name" value="AMP-dep_synth/lig_dom"/>
</dbReference>
<dbReference type="KEGG" id="hdn:Hden_1340"/>
<feature type="domain" description="Carrier" evidence="5">
    <location>
        <begin position="978"/>
        <end position="1053"/>
    </location>
</feature>
<comment type="cofactor">
    <cofactor evidence="1">
        <name>pantetheine 4'-phosphate</name>
        <dbReference type="ChEBI" id="CHEBI:47942"/>
    </cofactor>
</comment>
<feature type="region of interest" description="Disordered" evidence="4">
    <location>
        <begin position="1"/>
        <end position="27"/>
    </location>
</feature>
<dbReference type="SMART" id="SM00823">
    <property type="entry name" value="PKS_PP"/>
    <property type="match status" value="1"/>
</dbReference>
<dbReference type="Pfam" id="PF00501">
    <property type="entry name" value="AMP-binding"/>
    <property type="match status" value="2"/>
</dbReference>
<sequence length="2116" mass="232380">MRERKELHVVPVESVSADREPQSTLPVTPQQREVWVESQMGDDASCAYNQCFVLHLRGPLSLASMQSALDQVIARHAALRTSFDKSGDKQRILPSRAVTIIFEDLSAIDPAQQQAAFERIIDRESTEAFNLATDPLLRAKVLRLSADVHRLVVTVHHIVCDGWSSSVLFSDLAKTYEADCFGLEPQLAEPMSYETYVQDLVDKSTDTADEDYWLAQLTGELPNLDLPNDHKRPALRSRSGARQDIRIDADLYKRIKAVGAGRGATMFHTLLAAFEVLMFRLSGQDDIVLGIPLAGQSELDNSHLVAHCVATMPLRCQVDPAATFGDFLKSVRGTFLAGQQHPNVTFSSLLPKLNIERDPSRPTLVSVVFNIDRIGAPFEFGDLTLDRLETPKRFVTFDLNVNVVDNGAELTVECEYNSDILEAGTVRRWLEHFHTLLSALTRDPETSLAALDILGDDERQRIFAVGAGADVPLPSTQVIHQLFEQQVDLTPDAEAIIADDVRLTYRDLDQRANKLAHYLQSQGAKPGEIIGVCLPRNADLIATLLAVMKTGACYVPLDPAYPADRIGVMLSEAKANILITVSSLDRLFPGDDKVRVFIDTDAAAIAAQDDARLNVDVHADDLAYVLYTSGSTGKPKGVAVEHRNATALIAWARSTYDQRQIAGVLAATSVCFDLSIFEIFFPLASGGRIIVAENALALAQLPARNEITLLNTVPSAGAELVRIGGIPASVETVNLAGEPLPTSLVDSLYATGTVKRVYDLYGPTEDTTYSTYTLRQPGEPATIGRPIANGRAYILDRFANPVPLGVPGEIYVGGAGVARGYLHQPQMTAERFTADPFRHDAGARLYRTGDLARFRTDGNIEYLGRIDNQVKVRGFRIELGEIEAALKACPGVADAVVVAREDVPGDKRLVAYVVTNGTDDTLVDKLFASLSARLPAYMVPAHIIVLNELPLNANGKLDRKALPAPEAAPAIAEHAIASAATETEATIAAIWQKVLRREAIDCSADFFRLGGHSLLATQVASRIRDAFAIELPVAQLFQHRTVQALASRIDDVVREQKGLQPLPAITPRNSNEPAPMSVAQERMWLTHELAPESKAYNIPVALELSGPLDIEAIEQAIDALCTRHETLRTTYHLDGSRPLQVVHPWSKQPLEVIDLSHLGRDALNEALRQATDHAGRYFDLARDAMLRSVLFRLGNESHMLLLTAHHIAIDNWSLGLLSGELTTAYNNIRAGRPAGLKPQATTYSDYAQWQRNWLDTNAEPQLAYWRKKLDGIEPIELPTDKPRPDIFGYQGKIYEQPFSENLRDQLEQLGRREGYTLFMTLLAAYAVLLHRVTGQSDFTIAVPIANRTHTATETLVGTFINTLVLRINLEGQPTLREVLRRIEAVALDAYAHQDAPFEQLAKEFPDARDNSRPPLAQVMFNLLNTPATHRIHLEGLDCKEHAIDLEAAQFEIGLTVDGILSNSLKAEYDSELFDESTIARFVGQYRRILDSLLTDLNVCIDDIPLLAAEEMDKIRSWNLTSASYPSETPFTRLFEDQVQKNPDAIAVSFSGEDLTYNELNARANQLANLLLQQGAKSGMVVGVCLDRSLELLVSLLAIQKSGAAYLPLDPGFPAERLTYMVQDSGATVLLTAGDAAAALDKQDGVSILDLDRLPLDGVSRDNLSVAPGPDDPAYLIYTSGSTGRPKGVVVHHRALVNFLSAMRVKPGLSDRDVFAAITTISFDIAALELYLPLLVGARIELVPREAVVDGAKLLELLTASKVTALQATPATWRMLIDEEWQGNDRLRAFSGGEALTADLAKALLPRVKELWNLYGPTETTVWSSIEKIEPGDDLLSIGRPISNTQMYIVDRAGKAVSAGVPGEIWIGGDGVALGYRNQPDMTAERFVRDHFSDHPGARLYRTGDLGRWLPDGRLQHLGRIDNQVKVRGFRIELGEIEAALKACPGVADAVVVAREDVPGDKKLVAYFVGVKGDDLTASEIRRYLRSVLPDYMIPSFFITLQALPLTANGKVNRRALPNTFRSARSDTVVSEPPSTDMEKLLASIWRDELRIEKINAGENFFNLGGHSLLAIKVTVALQKKIGWRMDPRSLFFQSLRQIAAQAEAAVARSQQRDGST</sequence>
<dbReference type="GO" id="GO:0031177">
    <property type="term" value="F:phosphopantetheine binding"/>
    <property type="evidence" value="ECO:0007669"/>
    <property type="project" value="InterPro"/>
</dbReference>
<dbReference type="SUPFAM" id="SSF56801">
    <property type="entry name" value="Acetyl-CoA synthetase-like"/>
    <property type="match status" value="2"/>
</dbReference>
<dbReference type="PROSITE" id="PS50075">
    <property type="entry name" value="CARRIER"/>
    <property type="match status" value="2"/>
</dbReference>
<name>D8JX16_HYPDA</name>
<dbReference type="InterPro" id="IPR045851">
    <property type="entry name" value="AMP-bd_C_sf"/>
</dbReference>
<dbReference type="FunFam" id="2.30.38.10:FF:000001">
    <property type="entry name" value="Non-ribosomal peptide synthetase PvdI"/>
    <property type="match status" value="1"/>
</dbReference>
<organism evidence="6 7">
    <name type="scientific">Hyphomicrobium denitrificans (strain ATCC 51888 / DSM 1869 / NCIMB 11706 / TK 0415)</name>
    <dbReference type="NCBI Taxonomy" id="582899"/>
    <lineage>
        <taxon>Bacteria</taxon>
        <taxon>Pseudomonadati</taxon>
        <taxon>Pseudomonadota</taxon>
        <taxon>Alphaproteobacteria</taxon>
        <taxon>Hyphomicrobiales</taxon>
        <taxon>Hyphomicrobiaceae</taxon>
        <taxon>Hyphomicrobium</taxon>
    </lineage>
</organism>
<keyword evidence="2" id="KW-0596">Phosphopantetheine</keyword>
<dbReference type="HOGENOM" id="CLU_000022_0_3_5"/>
<evidence type="ECO:0000256" key="4">
    <source>
        <dbReference type="SAM" id="MobiDB-lite"/>
    </source>
</evidence>
<dbReference type="InterPro" id="IPR001242">
    <property type="entry name" value="Condensation_dom"/>
</dbReference>
<dbReference type="InterPro" id="IPR036736">
    <property type="entry name" value="ACP-like_sf"/>
</dbReference>
<dbReference type="CDD" id="cd12116">
    <property type="entry name" value="A_NRPS_Ta1_like"/>
    <property type="match status" value="1"/>
</dbReference>
<dbReference type="FunFam" id="3.30.300.30:FF:000010">
    <property type="entry name" value="Enterobactin synthetase component F"/>
    <property type="match status" value="2"/>
</dbReference>
<dbReference type="Gene3D" id="2.30.38.10">
    <property type="entry name" value="Luciferase, Domain 3"/>
    <property type="match status" value="2"/>
</dbReference>
<dbReference type="InterPro" id="IPR025110">
    <property type="entry name" value="AMP-bd_C"/>
</dbReference>
<protein>
    <submittedName>
        <fullName evidence="6">Amino acid adenylation domain protein</fullName>
    </submittedName>
</protein>
<dbReference type="Pfam" id="PF00668">
    <property type="entry name" value="Condensation"/>
    <property type="match status" value="2"/>
</dbReference>
<dbReference type="FunFam" id="3.30.559.10:FF:000012">
    <property type="entry name" value="Non-ribosomal peptide synthetase"/>
    <property type="match status" value="1"/>
</dbReference>
<dbReference type="Gene3D" id="3.40.50.980">
    <property type="match status" value="4"/>
</dbReference>
<dbReference type="PANTHER" id="PTHR45527:SF1">
    <property type="entry name" value="FATTY ACID SYNTHASE"/>
    <property type="match status" value="1"/>
</dbReference>
<dbReference type="CDD" id="cd12115">
    <property type="entry name" value="A_NRPS_Sfm_like"/>
    <property type="match status" value="1"/>
</dbReference>
<dbReference type="FunFam" id="3.40.50.12780:FF:000012">
    <property type="entry name" value="Non-ribosomal peptide synthetase"/>
    <property type="match status" value="2"/>
</dbReference>
<dbReference type="CDD" id="cd19531">
    <property type="entry name" value="LCL_NRPS-like"/>
    <property type="match status" value="2"/>
</dbReference>
<dbReference type="PANTHER" id="PTHR45527">
    <property type="entry name" value="NONRIBOSOMAL PEPTIDE SYNTHETASE"/>
    <property type="match status" value="1"/>
</dbReference>
<dbReference type="InterPro" id="IPR009081">
    <property type="entry name" value="PP-bd_ACP"/>
</dbReference>
<evidence type="ECO:0000256" key="1">
    <source>
        <dbReference type="ARBA" id="ARBA00001957"/>
    </source>
</evidence>
<dbReference type="GO" id="GO:0005737">
    <property type="term" value="C:cytoplasm"/>
    <property type="evidence" value="ECO:0007669"/>
    <property type="project" value="TreeGrafter"/>
</dbReference>
<dbReference type="InterPro" id="IPR020845">
    <property type="entry name" value="AMP-binding_CS"/>
</dbReference>
<dbReference type="FunFam" id="1.10.1200.10:FF:000016">
    <property type="entry name" value="Non-ribosomal peptide synthase"/>
    <property type="match status" value="1"/>
</dbReference>
<dbReference type="GO" id="GO:0003824">
    <property type="term" value="F:catalytic activity"/>
    <property type="evidence" value="ECO:0007669"/>
    <property type="project" value="InterPro"/>
</dbReference>
<evidence type="ECO:0000256" key="3">
    <source>
        <dbReference type="ARBA" id="ARBA00022553"/>
    </source>
</evidence>
<dbReference type="STRING" id="582899.Hden_1340"/>
<dbReference type="InterPro" id="IPR020806">
    <property type="entry name" value="PKS_PP-bd"/>
</dbReference>
<evidence type="ECO:0000313" key="6">
    <source>
        <dbReference type="EMBL" id="ADJ23152.1"/>
    </source>
</evidence>
<evidence type="ECO:0000313" key="7">
    <source>
        <dbReference type="Proteomes" id="UP000002033"/>
    </source>
</evidence>
<dbReference type="NCBIfam" id="TIGR01733">
    <property type="entry name" value="AA-adenyl-dom"/>
    <property type="match status" value="2"/>
</dbReference>
<dbReference type="InterPro" id="IPR023213">
    <property type="entry name" value="CAT-like_dom_sf"/>
</dbReference>
<evidence type="ECO:0000256" key="2">
    <source>
        <dbReference type="ARBA" id="ARBA00022450"/>
    </source>
</evidence>
<dbReference type="GO" id="GO:0072330">
    <property type="term" value="P:monocarboxylic acid biosynthetic process"/>
    <property type="evidence" value="ECO:0007669"/>
    <property type="project" value="UniProtKB-ARBA"/>
</dbReference>
<dbReference type="PROSITE" id="PS00012">
    <property type="entry name" value="PHOSPHOPANTETHEINE"/>
    <property type="match status" value="1"/>
</dbReference>